<accession>A0ABT2EWB1</accession>
<protein>
    <recommendedName>
        <fullName evidence="4">Magnesium transporter CorA</fullName>
    </recommendedName>
</protein>
<evidence type="ECO:0008006" key="4">
    <source>
        <dbReference type="Google" id="ProtNLM"/>
    </source>
</evidence>
<proteinExistence type="predicted"/>
<feature type="transmembrane region" description="Helical" evidence="1">
    <location>
        <begin position="414"/>
        <end position="435"/>
    </location>
</feature>
<name>A0ABT2EWB1_9BACT</name>
<evidence type="ECO:0000313" key="2">
    <source>
        <dbReference type="EMBL" id="MCS3921208.1"/>
    </source>
</evidence>
<organism evidence="2 3">
    <name type="scientific">Candidatus Fervidibacter sacchari</name>
    <dbReference type="NCBI Taxonomy" id="1448929"/>
    <lineage>
        <taxon>Bacteria</taxon>
        <taxon>Candidatus Fervidibacterota</taxon>
        <taxon>Candidatus Fervidibacter</taxon>
    </lineage>
</organism>
<evidence type="ECO:0000313" key="3">
    <source>
        <dbReference type="Proteomes" id="UP001204798"/>
    </source>
</evidence>
<keyword evidence="1" id="KW-0812">Transmembrane</keyword>
<reference evidence="2 3" key="1">
    <citation type="submission" date="2022-08" db="EMBL/GenBank/DDBJ databases">
        <title>Bacterial and archaeal communities from various locations to study Microbial Dark Matter (Phase II).</title>
        <authorList>
            <person name="Stepanauskas R."/>
        </authorList>
    </citation>
    <scope>NUCLEOTIDE SEQUENCE [LARGE SCALE GENOMIC DNA]</scope>
    <source>
        <strain evidence="2 3">PD1</strain>
    </source>
</reference>
<keyword evidence="1" id="KW-1133">Transmembrane helix</keyword>
<dbReference type="Proteomes" id="UP001204798">
    <property type="component" value="Unassembled WGS sequence"/>
</dbReference>
<dbReference type="EMBL" id="JANUCP010000010">
    <property type="protein sequence ID" value="MCS3921208.1"/>
    <property type="molecule type" value="Genomic_DNA"/>
</dbReference>
<comment type="caution">
    <text evidence="2">The sequence shown here is derived from an EMBL/GenBank/DDBJ whole genome shotgun (WGS) entry which is preliminary data.</text>
</comment>
<feature type="transmembrane region" description="Helical" evidence="1">
    <location>
        <begin position="447"/>
        <end position="465"/>
    </location>
</feature>
<evidence type="ECO:0000256" key="1">
    <source>
        <dbReference type="SAM" id="Phobius"/>
    </source>
</evidence>
<sequence>MIVDGKISLIQFVYPFLFDGQTLEQRREAVEKAQWRGRQGSLVIWRKGRFPKEDLLAHVERYLNPPENTAPTALLWTMDNNALQSPSGLGGNADWFLTLPQKEIPFQLTDVQLSLFRVGVGFLTFSAKPKSQEIADWLDFLHSFRFIRGQRGVGLRMERRTGIDQISPFFPQPAGGLEKHPGGKGNFAEIVNAILNTTAIEGDTKGADWWQEVFVPGQLIPFATLYVDGQDISEEAISELLYRVRNFFPSERVIQPAPDDLRFDHPSLLAYAERMWFVFSLEGGAFVAINAPETDFFRRELPSHLRNEYFLLFLLTLHQRFALMSLSQQVSEHWLRGDEGERAKAFERIRDTLLEFTARGYFSQAMQREHHHRVYQRWQEIFQLERLYQEVSDEVREMHEFLQMRQSKKLEERLNFLTFVIGIPALLFGFLSINLYRITAKEEGLSIWWALSLTVIAFVIGLIWWRMLRR</sequence>
<keyword evidence="1" id="KW-0472">Membrane</keyword>
<keyword evidence="3" id="KW-1185">Reference proteome</keyword>
<dbReference type="RefSeq" id="WP_259102156.1">
    <property type="nucleotide sequence ID" value="NZ_CP130454.1"/>
</dbReference>
<gene>
    <name evidence="2" type="ORF">M2350_003654</name>
</gene>